<organism evidence="1 3">
    <name type="scientific">Legionella cherrii</name>
    <dbReference type="NCBI Taxonomy" id="28084"/>
    <lineage>
        <taxon>Bacteria</taxon>
        <taxon>Pseudomonadati</taxon>
        <taxon>Pseudomonadota</taxon>
        <taxon>Gammaproteobacteria</taxon>
        <taxon>Legionellales</taxon>
        <taxon>Legionellaceae</taxon>
        <taxon>Legionella</taxon>
    </lineage>
</organism>
<dbReference type="Proteomes" id="UP000277577">
    <property type="component" value="Chromosome"/>
</dbReference>
<dbReference type="AlphaFoldDB" id="A0A0W0S6S6"/>
<dbReference type="STRING" id="28084.Lche_0824"/>
<accession>A0A0W0S6S6</accession>
<name>A0A0W0S6S6_9GAMM</name>
<dbReference type="OrthoDB" id="5638729at2"/>
<dbReference type="EMBL" id="LNXW01000013">
    <property type="protein sequence ID" value="KTC78804.1"/>
    <property type="molecule type" value="Genomic_DNA"/>
</dbReference>
<reference evidence="1 3" key="1">
    <citation type="submission" date="2015-11" db="EMBL/GenBank/DDBJ databases">
        <title>Genomic analysis of 38 Legionella species identifies large and diverse effector repertoires.</title>
        <authorList>
            <person name="Burstein D."/>
            <person name="Amaro F."/>
            <person name="Zusman T."/>
            <person name="Lifshitz Z."/>
            <person name="Cohen O."/>
            <person name="Gilbert J.A."/>
            <person name="Pupko T."/>
            <person name="Shuman H.A."/>
            <person name="Segal G."/>
        </authorList>
    </citation>
    <scope>NUCLEOTIDE SEQUENCE [LARGE SCALE GENOMIC DNA]</scope>
    <source>
        <strain evidence="1 3">ORW</strain>
    </source>
</reference>
<evidence type="ECO:0000313" key="1">
    <source>
        <dbReference type="EMBL" id="KTC78804.1"/>
    </source>
</evidence>
<evidence type="ECO:0000313" key="3">
    <source>
        <dbReference type="Proteomes" id="UP000054921"/>
    </source>
</evidence>
<dbReference type="Proteomes" id="UP000054921">
    <property type="component" value="Unassembled WGS sequence"/>
</dbReference>
<dbReference type="PATRIC" id="fig|28084.5.peg.889"/>
<dbReference type="RefSeq" id="WP_028381080.1">
    <property type="nucleotide sequence ID" value="NZ_CAAAIT010000004.1"/>
</dbReference>
<evidence type="ECO:0000313" key="2">
    <source>
        <dbReference type="EMBL" id="VEB35633.1"/>
    </source>
</evidence>
<proteinExistence type="predicted"/>
<dbReference type="EMBL" id="LR134173">
    <property type="protein sequence ID" value="VEB35633.1"/>
    <property type="molecule type" value="Genomic_DNA"/>
</dbReference>
<gene>
    <name evidence="1" type="ORF">Lche_0824</name>
    <name evidence="2" type="ORF">NCTC11976_01457</name>
</gene>
<protein>
    <submittedName>
        <fullName evidence="1">Uncharacterized protein</fullName>
    </submittedName>
</protein>
<keyword evidence="4" id="KW-1185">Reference proteome</keyword>
<reference evidence="2 4" key="2">
    <citation type="submission" date="2018-12" db="EMBL/GenBank/DDBJ databases">
        <authorList>
            <consortium name="Pathogen Informatics"/>
        </authorList>
    </citation>
    <scope>NUCLEOTIDE SEQUENCE [LARGE SCALE GENOMIC DNA]</scope>
    <source>
        <strain evidence="2 4">NCTC11976</strain>
    </source>
</reference>
<evidence type="ECO:0000313" key="4">
    <source>
        <dbReference type="Proteomes" id="UP000277577"/>
    </source>
</evidence>
<sequence length="176" mass="20674">MPHFQNLQNILDMDFKQMRAIQGHEGMRATDEAIHLFIDNLISFFSQFNEPPTGEQLKTYQVYMEKITNKINASEYAYYLNKYSTQYPKNAENMASGCMLKSFKDLPNRMQYWAASEKFGEAIRNAKNHSVAVKKLNKWAYLINQYNKNFFFQHQEEQGVNKENISPQTDTPSFDL</sequence>